<dbReference type="EnsemblPlants" id="OB07G30790.1">
    <property type="protein sequence ID" value="OB07G30790.1"/>
    <property type="gene ID" value="OB07G30790"/>
</dbReference>
<proteinExistence type="predicted"/>
<accession>J3MNU7</accession>
<reference evidence="1" key="1">
    <citation type="journal article" date="2013" name="Nat. Commun.">
        <title>Whole-genome sequencing of Oryza brachyantha reveals mechanisms underlying Oryza genome evolution.</title>
        <authorList>
            <person name="Chen J."/>
            <person name="Huang Q."/>
            <person name="Gao D."/>
            <person name="Wang J."/>
            <person name="Lang Y."/>
            <person name="Liu T."/>
            <person name="Li B."/>
            <person name="Bai Z."/>
            <person name="Luis Goicoechea J."/>
            <person name="Liang C."/>
            <person name="Chen C."/>
            <person name="Zhang W."/>
            <person name="Sun S."/>
            <person name="Liao Y."/>
            <person name="Zhang X."/>
            <person name="Yang L."/>
            <person name="Song C."/>
            <person name="Wang M."/>
            <person name="Shi J."/>
            <person name="Liu G."/>
            <person name="Liu J."/>
            <person name="Zhou H."/>
            <person name="Zhou W."/>
            <person name="Yu Q."/>
            <person name="An N."/>
            <person name="Chen Y."/>
            <person name="Cai Q."/>
            <person name="Wang B."/>
            <person name="Liu B."/>
            <person name="Min J."/>
            <person name="Huang Y."/>
            <person name="Wu H."/>
            <person name="Li Z."/>
            <person name="Zhang Y."/>
            <person name="Yin Y."/>
            <person name="Song W."/>
            <person name="Jiang J."/>
            <person name="Jackson S.A."/>
            <person name="Wing R.A."/>
            <person name="Wang J."/>
            <person name="Chen M."/>
        </authorList>
    </citation>
    <scope>NUCLEOTIDE SEQUENCE [LARGE SCALE GENOMIC DNA]</scope>
    <source>
        <strain evidence="1">cv. IRGC 101232</strain>
    </source>
</reference>
<organism evidence="1">
    <name type="scientific">Oryza brachyantha</name>
    <name type="common">malo sina</name>
    <dbReference type="NCBI Taxonomy" id="4533"/>
    <lineage>
        <taxon>Eukaryota</taxon>
        <taxon>Viridiplantae</taxon>
        <taxon>Streptophyta</taxon>
        <taxon>Embryophyta</taxon>
        <taxon>Tracheophyta</taxon>
        <taxon>Spermatophyta</taxon>
        <taxon>Magnoliopsida</taxon>
        <taxon>Liliopsida</taxon>
        <taxon>Poales</taxon>
        <taxon>Poaceae</taxon>
        <taxon>BOP clade</taxon>
        <taxon>Oryzoideae</taxon>
        <taxon>Oryzeae</taxon>
        <taxon>Oryzinae</taxon>
        <taxon>Oryza</taxon>
    </lineage>
</organism>
<reference evidence="1" key="2">
    <citation type="submission" date="2013-04" db="UniProtKB">
        <authorList>
            <consortium name="EnsemblPlants"/>
        </authorList>
    </citation>
    <scope>IDENTIFICATION</scope>
</reference>
<keyword evidence="2" id="KW-1185">Reference proteome</keyword>
<dbReference type="AlphaFoldDB" id="J3MNU7"/>
<evidence type="ECO:0000313" key="2">
    <source>
        <dbReference type="Proteomes" id="UP000006038"/>
    </source>
</evidence>
<evidence type="ECO:0000313" key="1">
    <source>
        <dbReference type="EnsemblPlants" id="OB07G30790.1"/>
    </source>
</evidence>
<name>J3MNU7_ORYBR</name>
<dbReference type="Gramene" id="OB07G30790.1">
    <property type="protein sequence ID" value="OB07G30790.1"/>
    <property type="gene ID" value="OB07G30790"/>
</dbReference>
<sequence>MSRVILHMSTVVYKNEHLYALGVLKSLPTVKPQSTTRLWPFTCLASSDARKTAAFATSS</sequence>
<dbReference type="HOGENOM" id="CLU_2967967_0_0_1"/>
<protein>
    <submittedName>
        <fullName evidence="1">Uncharacterized protein</fullName>
    </submittedName>
</protein>
<dbReference type="Proteomes" id="UP000006038">
    <property type="component" value="Chromosome 7"/>
</dbReference>